<accession>A0A4Q9FZK8</accession>
<dbReference type="RefSeq" id="WP_130991464.1">
    <property type="nucleotide sequence ID" value="NZ_SISK01000008.1"/>
</dbReference>
<proteinExistence type="predicted"/>
<feature type="compositionally biased region" description="Low complexity" evidence="1">
    <location>
        <begin position="24"/>
        <end position="49"/>
    </location>
</feature>
<dbReference type="SUPFAM" id="SSF50346">
    <property type="entry name" value="PRC-barrel domain"/>
    <property type="match status" value="1"/>
</dbReference>
<dbReference type="InterPro" id="IPR011033">
    <property type="entry name" value="PRC_barrel-like_sf"/>
</dbReference>
<gene>
    <name evidence="4" type="ORF">EYE42_11435</name>
</gene>
<evidence type="ECO:0000256" key="1">
    <source>
        <dbReference type="SAM" id="MobiDB-lite"/>
    </source>
</evidence>
<organism evidence="4 5">
    <name type="scientific">Paracoccus subflavus</name>
    <dbReference type="NCBI Taxonomy" id="2528244"/>
    <lineage>
        <taxon>Bacteria</taxon>
        <taxon>Pseudomonadati</taxon>
        <taxon>Pseudomonadota</taxon>
        <taxon>Alphaproteobacteria</taxon>
        <taxon>Rhodobacterales</taxon>
        <taxon>Paracoccaceae</taxon>
        <taxon>Paracoccus</taxon>
    </lineage>
</organism>
<feature type="domain" description="PRC-barrel" evidence="3">
    <location>
        <begin position="156"/>
        <end position="216"/>
    </location>
</feature>
<dbReference type="InterPro" id="IPR027275">
    <property type="entry name" value="PRC-brl_dom"/>
</dbReference>
<evidence type="ECO:0000313" key="4">
    <source>
        <dbReference type="EMBL" id="TBN39041.1"/>
    </source>
</evidence>
<sequence>MNKMLTTTALIALLAAPGLAQAANHEAGTAPADSTTTTPAPEGTTAAPADGMGTMPADGMGTMPADGTAPAADGTATTTMPADGTTAPATMDTVAPTDTATTAATGAATGTDMGFGYTATATDVSAETFIGKNLYVSETDVDTAATYNDVDAEWNDIGTINDLVIDSTTGQVRAVIVDIGGFLGLGARSVSVSMDQLRLIRDGDSQGDYFIVFTSTREQLENAPEFEWNDMG</sequence>
<feature type="region of interest" description="Disordered" evidence="1">
    <location>
        <begin position="24"/>
        <end position="53"/>
    </location>
</feature>
<evidence type="ECO:0000313" key="5">
    <source>
        <dbReference type="Proteomes" id="UP000293520"/>
    </source>
</evidence>
<dbReference type="Gene3D" id="2.30.30.240">
    <property type="entry name" value="PRC-barrel domain"/>
    <property type="match status" value="1"/>
</dbReference>
<feature type="signal peptide" evidence="2">
    <location>
        <begin position="1"/>
        <end position="22"/>
    </location>
</feature>
<dbReference type="PANTHER" id="PTHR36505:SF1">
    <property type="entry name" value="BLR1072 PROTEIN"/>
    <property type="match status" value="1"/>
</dbReference>
<reference evidence="4 5" key="1">
    <citation type="submission" date="2019-02" db="EMBL/GenBank/DDBJ databases">
        <title>Paracoccus subflavus sp. nov., isolated from marine sediment of the Pacific Ocean.</title>
        <authorList>
            <person name="Zhang G."/>
        </authorList>
    </citation>
    <scope>NUCLEOTIDE SEQUENCE [LARGE SCALE GENOMIC DNA]</scope>
    <source>
        <strain evidence="4 5">GY0581</strain>
    </source>
</reference>
<dbReference type="Proteomes" id="UP000293520">
    <property type="component" value="Unassembled WGS sequence"/>
</dbReference>
<comment type="caution">
    <text evidence="4">The sequence shown here is derived from an EMBL/GenBank/DDBJ whole genome shotgun (WGS) entry which is preliminary data.</text>
</comment>
<name>A0A4Q9FZK8_9RHOB</name>
<keyword evidence="5" id="KW-1185">Reference proteome</keyword>
<dbReference type="PANTHER" id="PTHR36505">
    <property type="entry name" value="BLR1072 PROTEIN"/>
    <property type="match status" value="1"/>
</dbReference>
<keyword evidence="2" id="KW-0732">Signal</keyword>
<dbReference type="AlphaFoldDB" id="A0A4Q9FZK8"/>
<protein>
    <submittedName>
        <fullName evidence="4">PRC-barrel domain containing protein</fullName>
    </submittedName>
</protein>
<dbReference type="EMBL" id="SISK01000008">
    <property type="protein sequence ID" value="TBN39041.1"/>
    <property type="molecule type" value="Genomic_DNA"/>
</dbReference>
<feature type="chain" id="PRO_5020328534" evidence="2">
    <location>
        <begin position="23"/>
        <end position="232"/>
    </location>
</feature>
<evidence type="ECO:0000259" key="3">
    <source>
        <dbReference type="Pfam" id="PF05239"/>
    </source>
</evidence>
<evidence type="ECO:0000256" key="2">
    <source>
        <dbReference type="SAM" id="SignalP"/>
    </source>
</evidence>
<dbReference type="Pfam" id="PF05239">
    <property type="entry name" value="PRC"/>
    <property type="match status" value="1"/>
</dbReference>
<dbReference type="OrthoDB" id="7876889at2"/>